<dbReference type="RefSeq" id="WP_302109606.1">
    <property type="nucleotide sequence ID" value="NZ_JAUKTR010000002.1"/>
</dbReference>
<reference evidence="1" key="1">
    <citation type="submission" date="2023-07" db="EMBL/GenBank/DDBJ databases">
        <title>Brevundimonas soil sp. nov., isolated from the soil of chemical plant.</title>
        <authorList>
            <person name="Wu N."/>
        </authorList>
    </citation>
    <scope>NUCLEOTIDE SEQUENCE</scope>
    <source>
        <strain evidence="1">XZ-24</strain>
    </source>
</reference>
<dbReference type="Proteomes" id="UP001169063">
    <property type="component" value="Unassembled WGS sequence"/>
</dbReference>
<evidence type="ECO:0000313" key="1">
    <source>
        <dbReference type="EMBL" id="MDO1559183.1"/>
    </source>
</evidence>
<gene>
    <name evidence="1" type="ORF">Q0812_07050</name>
</gene>
<keyword evidence="2" id="KW-1185">Reference proteome</keyword>
<evidence type="ECO:0000313" key="2">
    <source>
        <dbReference type="Proteomes" id="UP001169063"/>
    </source>
</evidence>
<protein>
    <submittedName>
        <fullName evidence="1">Biliverdin-producing heme oxygenase</fullName>
    </submittedName>
</protein>
<comment type="caution">
    <text evidence="1">The sequence shown here is derived from an EMBL/GenBank/DDBJ whole genome shotgun (WGS) entry which is preliminary data.</text>
</comment>
<accession>A0ABT8SKT1</accession>
<organism evidence="1 2">
    <name type="scientific">Peiella sedimenti</name>
    <dbReference type="NCBI Taxonomy" id="3061083"/>
    <lineage>
        <taxon>Bacteria</taxon>
        <taxon>Pseudomonadati</taxon>
        <taxon>Pseudomonadota</taxon>
        <taxon>Alphaproteobacteria</taxon>
        <taxon>Caulobacterales</taxon>
        <taxon>Caulobacteraceae</taxon>
        <taxon>Peiella</taxon>
    </lineage>
</organism>
<dbReference type="Gene3D" id="1.20.910.10">
    <property type="entry name" value="Heme oxygenase-like"/>
    <property type="match status" value="1"/>
</dbReference>
<dbReference type="EMBL" id="JAUKTR010000002">
    <property type="protein sequence ID" value="MDO1559183.1"/>
    <property type="molecule type" value="Genomic_DNA"/>
</dbReference>
<name>A0ABT8SKT1_9CAUL</name>
<sequence>MSVGPVLGALRSATGPLHDALEARTQALSRLLCREGRAGYVAALHSAYAPLEAALEPWLIDEAGLDFAGRRKLSFLAEDLEALGRAAPQDADLTELHLSAPRALGLQYVLEGATLGARVLAREVRSAGGDLRGLSFFNCYGAEAGARFRAFCDVLEGRPDETDEIIAGAVLGFQIMDAALAPEGALQ</sequence>
<dbReference type="SUPFAM" id="SSF48613">
    <property type="entry name" value="Heme oxygenase-like"/>
    <property type="match status" value="1"/>
</dbReference>
<dbReference type="CDD" id="cd19166">
    <property type="entry name" value="HemeO-bac"/>
    <property type="match status" value="1"/>
</dbReference>
<dbReference type="InterPro" id="IPR016084">
    <property type="entry name" value="Haem_Oase-like_multi-hlx"/>
</dbReference>
<proteinExistence type="predicted"/>